<dbReference type="PROSITE" id="PS50835">
    <property type="entry name" value="IG_LIKE"/>
    <property type="match status" value="2"/>
</dbReference>
<dbReference type="InterPro" id="IPR036179">
    <property type="entry name" value="Ig-like_dom_sf"/>
</dbReference>
<evidence type="ECO:0000256" key="10">
    <source>
        <dbReference type="ARBA" id="ARBA00023319"/>
    </source>
</evidence>
<dbReference type="InterPro" id="IPR007110">
    <property type="entry name" value="Ig-like_dom"/>
</dbReference>
<keyword evidence="7" id="KW-1015">Disulfide bond</keyword>
<dbReference type="GO" id="GO:0042102">
    <property type="term" value="P:positive regulation of T cell proliferation"/>
    <property type="evidence" value="ECO:0007669"/>
    <property type="project" value="TreeGrafter"/>
</dbReference>
<dbReference type="SUPFAM" id="SSF48726">
    <property type="entry name" value="Immunoglobulin"/>
    <property type="match status" value="2"/>
</dbReference>
<evidence type="ECO:0000256" key="1">
    <source>
        <dbReference type="ARBA" id="ARBA00004251"/>
    </source>
</evidence>
<keyword evidence="4 12" id="KW-0732">Signal</keyword>
<evidence type="ECO:0000256" key="6">
    <source>
        <dbReference type="ARBA" id="ARBA00023136"/>
    </source>
</evidence>
<dbReference type="SMART" id="SM00406">
    <property type="entry name" value="IGv"/>
    <property type="match status" value="2"/>
</dbReference>
<keyword evidence="10" id="KW-0393">Immunoglobulin domain</keyword>
<feature type="domain" description="Ig-like" evidence="13">
    <location>
        <begin position="138"/>
        <end position="235"/>
    </location>
</feature>
<dbReference type="AlphaFoldDB" id="A0A8S4ANM5"/>
<dbReference type="PANTHER" id="PTHR25466:SF14">
    <property type="entry name" value="BUTYROPHILIN SUBFAMILY 2 MEMBER A2-LIKE-RELATED"/>
    <property type="match status" value="1"/>
</dbReference>
<accession>A0A8S4ANM5</accession>
<dbReference type="GO" id="GO:0009897">
    <property type="term" value="C:external side of plasma membrane"/>
    <property type="evidence" value="ECO:0007669"/>
    <property type="project" value="TreeGrafter"/>
</dbReference>
<evidence type="ECO:0000313" key="15">
    <source>
        <dbReference type="Proteomes" id="UP000677803"/>
    </source>
</evidence>
<evidence type="ECO:0000256" key="3">
    <source>
        <dbReference type="ARBA" id="ARBA00022692"/>
    </source>
</evidence>
<proteinExistence type="predicted"/>
<evidence type="ECO:0000259" key="13">
    <source>
        <dbReference type="PROSITE" id="PS50835"/>
    </source>
</evidence>
<sequence length="278" mass="30406">METLLLAVLLLQVSQHALGGVVEVHEGAESVLLPCEFNGVPPKDDPHFMWTREDLSPKSVHLQRAEKDDLTEQNQRFRGRTAMNPDALQTGNLGLTLMKPQQSDSGGYSCSISDGTTEVKFAEVQLKVKANEGVEVGATEGAESVLLPCRAAAGLPTGTTVEWTLSEPPRVVHVFPKLSQIQDDVYCSRTEMKEDLLTTGDLSLTLRQPTVRDSGSYVCTVHTGPDVLRQRVELQVKAPFPVWIPVVSVLAVLVAVLVTGGLFYHFFFREGELTPLDV</sequence>
<evidence type="ECO:0000256" key="8">
    <source>
        <dbReference type="ARBA" id="ARBA00023170"/>
    </source>
</evidence>
<comment type="subcellular location">
    <subcellularLocation>
        <location evidence="1">Cell membrane</location>
        <topology evidence="1">Single-pass type I membrane protein</topology>
    </subcellularLocation>
</comment>
<keyword evidence="3 11" id="KW-0812">Transmembrane</keyword>
<evidence type="ECO:0000256" key="11">
    <source>
        <dbReference type="SAM" id="Phobius"/>
    </source>
</evidence>
<dbReference type="InterPro" id="IPR013783">
    <property type="entry name" value="Ig-like_fold"/>
</dbReference>
<keyword evidence="8" id="KW-0675">Receptor</keyword>
<protein>
    <submittedName>
        <fullName evidence="14">(Atlantic silverside) hypothetical protein</fullName>
    </submittedName>
</protein>
<dbReference type="GO" id="GO:0042130">
    <property type="term" value="P:negative regulation of T cell proliferation"/>
    <property type="evidence" value="ECO:0007669"/>
    <property type="project" value="TreeGrafter"/>
</dbReference>
<dbReference type="GO" id="GO:0071222">
    <property type="term" value="P:cellular response to lipopolysaccharide"/>
    <property type="evidence" value="ECO:0007669"/>
    <property type="project" value="TreeGrafter"/>
</dbReference>
<evidence type="ECO:0000256" key="2">
    <source>
        <dbReference type="ARBA" id="ARBA00022475"/>
    </source>
</evidence>
<dbReference type="InterPro" id="IPR013106">
    <property type="entry name" value="Ig_V-set"/>
</dbReference>
<gene>
    <name evidence="14" type="ORF">MMEN_LOCUS6569</name>
</gene>
<evidence type="ECO:0000313" key="14">
    <source>
        <dbReference type="EMBL" id="CAG5894054.1"/>
    </source>
</evidence>
<dbReference type="InterPro" id="IPR051713">
    <property type="entry name" value="T-cell_Activation_Regulation"/>
</dbReference>
<keyword evidence="6 11" id="KW-0472">Membrane</keyword>
<evidence type="ECO:0000256" key="4">
    <source>
        <dbReference type="ARBA" id="ARBA00022729"/>
    </source>
</evidence>
<dbReference type="PANTHER" id="PTHR25466">
    <property type="entry name" value="T-LYMPHOCYTE ACTIVATION ANTIGEN"/>
    <property type="match status" value="1"/>
</dbReference>
<dbReference type="InterPro" id="IPR003599">
    <property type="entry name" value="Ig_sub"/>
</dbReference>
<feature type="signal peptide" evidence="12">
    <location>
        <begin position="1"/>
        <end position="19"/>
    </location>
</feature>
<evidence type="ECO:0000256" key="12">
    <source>
        <dbReference type="SAM" id="SignalP"/>
    </source>
</evidence>
<dbReference type="EMBL" id="CAJRST010006014">
    <property type="protein sequence ID" value="CAG5894054.1"/>
    <property type="molecule type" value="Genomic_DNA"/>
</dbReference>
<reference evidence="14" key="1">
    <citation type="submission" date="2021-05" db="EMBL/GenBank/DDBJ databases">
        <authorList>
            <person name="Tigano A."/>
        </authorList>
    </citation>
    <scope>NUCLEOTIDE SEQUENCE</scope>
</reference>
<dbReference type="SMART" id="SM00409">
    <property type="entry name" value="IG"/>
    <property type="match status" value="2"/>
</dbReference>
<feature type="domain" description="Ig-like" evidence="13">
    <location>
        <begin position="23"/>
        <end position="122"/>
    </location>
</feature>
<dbReference type="Proteomes" id="UP000677803">
    <property type="component" value="Unassembled WGS sequence"/>
</dbReference>
<keyword evidence="15" id="KW-1185">Reference proteome</keyword>
<keyword evidence="2" id="KW-1003">Cell membrane</keyword>
<dbReference type="Gene3D" id="2.60.40.10">
    <property type="entry name" value="Immunoglobulins"/>
    <property type="match status" value="2"/>
</dbReference>
<evidence type="ECO:0000256" key="5">
    <source>
        <dbReference type="ARBA" id="ARBA00022989"/>
    </source>
</evidence>
<feature type="transmembrane region" description="Helical" evidence="11">
    <location>
        <begin position="242"/>
        <end position="267"/>
    </location>
</feature>
<keyword evidence="9" id="KW-0325">Glycoprotein</keyword>
<name>A0A8S4ANM5_9TELE</name>
<dbReference type="GO" id="GO:0007166">
    <property type="term" value="P:cell surface receptor signaling pathway"/>
    <property type="evidence" value="ECO:0007669"/>
    <property type="project" value="TreeGrafter"/>
</dbReference>
<dbReference type="GO" id="GO:0006955">
    <property type="term" value="P:immune response"/>
    <property type="evidence" value="ECO:0007669"/>
    <property type="project" value="TreeGrafter"/>
</dbReference>
<organism evidence="14 15">
    <name type="scientific">Menidia menidia</name>
    <name type="common">Atlantic silverside</name>
    <dbReference type="NCBI Taxonomy" id="238744"/>
    <lineage>
        <taxon>Eukaryota</taxon>
        <taxon>Metazoa</taxon>
        <taxon>Chordata</taxon>
        <taxon>Craniata</taxon>
        <taxon>Vertebrata</taxon>
        <taxon>Euteleostomi</taxon>
        <taxon>Actinopterygii</taxon>
        <taxon>Neopterygii</taxon>
        <taxon>Teleostei</taxon>
        <taxon>Neoteleostei</taxon>
        <taxon>Acanthomorphata</taxon>
        <taxon>Ovalentaria</taxon>
        <taxon>Atherinomorphae</taxon>
        <taxon>Atheriniformes</taxon>
        <taxon>Atherinopsidae</taxon>
        <taxon>Menidiinae</taxon>
        <taxon>Menidia</taxon>
    </lineage>
</organism>
<dbReference type="GO" id="GO:0031295">
    <property type="term" value="P:T cell costimulation"/>
    <property type="evidence" value="ECO:0007669"/>
    <property type="project" value="TreeGrafter"/>
</dbReference>
<feature type="chain" id="PRO_5035838572" evidence="12">
    <location>
        <begin position="20"/>
        <end position="278"/>
    </location>
</feature>
<dbReference type="Pfam" id="PF07686">
    <property type="entry name" value="V-set"/>
    <property type="match status" value="1"/>
</dbReference>
<comment type="caution">
    <text evidence="14">The sequence shown here is derived from an EMBL/GenBank/DDBJ whole genome shotgun (WGS) entry which is preliminary data.</text>
</comment>
<keyword evidence="5 11" id="KW-1133">Transmembrane helix</keyword>
<evidence type="ECO:0000256" key="7">
    <source>
        <dbReference type="ARBA" id="ARBA00023157"/>
    </source>
</evidence>
<evidence type="ECO:0000256" key="9">
    <source>
        <dbReference type="ARBA" id="ARBA00023180"/>
    </source>
</evidence>
<dbReference type="OrthoDB" id="8962537at2759"/>